<evidence type="ECO:0000256" key="3">
    <source>
        <dbReference type="ARBA" id="ARBA00022679"/>
    </source>
</evidence>
<evidence type="ECO:0000313" key="9">
    <source>
        <dbReference type="Proteomes" id="UP000189462"/>
    </source>
</evidence>
<dbReference type="PROSITE" id="PS50109">
    <property type="entry name" value="HIS_KIN"/>
    <property type="match status" value="1"/>
</dbReference>
<proteinExistence type="predicted"/>
<dbReference type="PANTHER" id="PTHR24421">
    <property type="entry name" value="NITRATE/NITRITE SENSOR PROTEIN NARX-RELATED"/>
    <property type="match status" value="1"/>
</dbReference>
<evidence type="ECO:0000256" key="6">
    <source>
        <dbReference type="SAM" id="Phobius"/>
    </source>
</evidence>
<dbReference type="OrthoDB" id="9811306at2"/>
<feature type="transmembrane region" description="Helical" evidence="6">
    <location>
        <begin position="189"/>
        <end position="208"/>
    </location>
</feature>
<keyword evidence="6" id="KW-0472">Membrane</keyword>
<dbReference type="STRING" id="108003.B1C78_13350"/>
<gene>
    <name evidence="8" type="ORF">B1C78_13350</name>
</gene>
<keyword evidence="4" id="KW-0418">Kinase</keyword>
<dbReference type="RefSeq" id="WP_139349939.1">
    <property type="nucleotide sequence ID" value="NZ_MVBK01000086.1"/>
</dbReference>
<dbReference type="Proteomes" id="UP000189462">
    <property type="component" value="Unassembled WGS sequence"/>
</dbReference>
<keyword evidence="6" id="KW-1133">Transmembrane helix</keyword>
<dbReference type="EMBL" id="MVBK01000086">
    <property type="protein sequence ID" value="OOG22898.1"/>
    <property type="molecule type" value="Genomic_DNA"/>
</dbReference>
<feature type="domain" description="Histidine kinase" evidence="7">
    <location>
        <begin position="373"/>
        <end position="463"/>
    </location>
</feature>
<sequence>MGWNRLSLLSRFHLLSGAMVISGMMIIGGWLGHQGENLVVERKANLTGRYVATVVAPYLEELQSRQTLTMGAQRSLDDFFRQMPFEDTLAVAKVWTPDGRIAYSTNPTLVGTVPPASQSLRSALEGSVAARISNLSDPENQAEAERWTNLLEIYVPMRRGGDGSIYAVTELYLKTDELNAALASMRTQGWLLIAGASLLMYLLLLGMVRNATRTIRQQRDLLSTSLRDKRALLADNEKMRERIRNAGSRFITLKERWLQQLSTDLHDGPAQDVSCALLYMDAIGETCRSCELRAGKGHEVGTAIGSVETALTSALGELRGICKGIRSIDLTGFTIGETVEHAINEHKRRCGQKAELECKVGAVDAPESVKVSIYRIVQEALTNGFRHARGARQHVRVGMNDGWISLEITDDGQGLPTQNPSSRKGGLGVAGMRGRAELLGGTFEFARRKEGGTSIRATLPMDISE</sequence>
<dbReference type="SUPFAM" id="SSF55874">
    <property type="entry name" value="ATPase domain of HSP90 chaperone/DNA topoisomerase II/histidine kinase"/>
    <property type="match status" value="1"/>
</dbReference>
<keyword evidence="9" id="KW-1185">Reference proteome</keyword>
<evidence type="ECO:0000256" key="2">
    <source>
        <dbReference type="ARBA" id="ARBA00012438"/>
    </source>
</evidence>
<dbReference type="AlphaFoldDB" id="A0A1V3NDE9"/>
<dbReference type="Gene3D" id="3.30.565.10">
    <property type="entry name" value="Histidine kinase-like ATPase, C-terminal domain"/>
    <property type="match status" value="1"/>
</dbReference>
<evidence type="ECO:0000256" key="1">
    <source>
        <dbReference type="ARBA" id="ARBA00000085"/>
    </source>
</evidence>
<comment type="caution">
    <text evidence="8">The sequence shown here is derived from an EMBL/GenBank/DDBJ whole genome shotgun (WGS) entry which is preliminary data.</text>
</comment>
<evidence type="ECO:0000256" key="4">
    <source>
        <dbReference type="ARBA" id="ARBA00022777"/>
    </source>
</evidence>
<keyword evidence="3" id="KW-0808">Transferase</keyword>
<dbReference type="GO" id="GO:0000160">
    <property type="term" value="P:phosphorelay signal transduction system"/>
    <property type="evidence" value="ECO:0007669"/>
    <property type="project" value="UniProtKB-KW"/>
</dbReference>
<dbReference type="SMART" id="SM00387">
    <property type="entry name" value="HATPase_c"/>
    <property type="match status" value="1"/>
</dbReference>
<organism evidence="8 9">
    <name type="scientific">Thioalkalivibrio denitrificans</name>
    <dbReference type="NCBI Taxonomy" id="108003"/>
    <lineage>
        <taxon>Bacteria</taxon>
        <taxon>Pseudomonadati</taxon>
        <taxon>Pseudomonadota</taxon>
        <taxon>Gammaproteobacteria</taxon>
        <taxon>Chromatiales</taxon>
        <taxon>Ectothiorhodospiraceae</taxon>
        <taxon>Thioalkalivibrio</taxon>
    </lineage>
</organism>
<accession>A0A1V3NDE9</accession>
<protein>
    <recommendedName>
        <fullName evidence="2">histidine kinase</fullName>
        <ecNumber evidence="2">2.7.13.3</ecNumber>
    </recommendedName>
</protein>
<dbReference type="GO" id="GO:0004673">
    <property type="term" value="F:protein histidine kinase activity"/>
    <property type="evidence" value="ECO:0007669"/>
    <property type="project" value="UniProtKB-EC"/>
</dbReference>
<dbReference type="InterPro" id="IPR003594">
    <property type="entry name" value="HATPase_dom"/>
</dbReference>
<dbReference type="EC" id="2.7.13.3" evidence="2"/>
<evidence type="ECO:0000259" key="7">
    <source>
        <dbReference type="PROSITE" id="PS50109"/>
    </source>
</evidence>
<reference evidence="8 9" key="1">
    <citation type="submission" date="2017-02" db="EMBL/GenBank/DDBJ databases">
        <title>Genomic diversity within the haloalkaliphilic genus Thioalkalivibrio.</title>
        <authorList>
            <person name="Ahn A.-C."/>
            <person name="Meier-Kolthoff J."/>
            <person name="Overmars L."/>
            <person name="Richter M."/>
            <person name="Woyke T."/>
            <person name="Sorokin D.Y."/>
            <person name="Muyzer G."/>
        </authorList>
    </citation>
    <scope>NUCLEOTIDE SEQUENCE [LARGE SCALE GENOMIC DNA]</scope>
    <source>
        <strain evidence="8 9">ALJD</strain>
    </source>
</reference>
<dbReference type="InterPro" id="IPR005467">
    <property type="entry name" value="His_kinase_dom"/>
</dbReference>
<dbReference type="CDD" id="cd16917">
    <property type="entry name" value="HATPase_UhpB-NarQ-NarX-like"/>
    <property type="match status" value="1"/>
</dbReference>
<evidence type="ECO:0000313" key="8">
    <source>
        <dbReference type="EMBL" id="OOG22898.1"/>
    </source>
</evidence>
<keyword evidence="6" id="KW-0812">Transmembrane</keyword>
<dbReference type="InterPro" id="IPR050482">
    <property type="entry name" value="Sensor_HK_TwoCompSys"/>
</dbReference>
<keyword evidence="5" id="KW-0902">Two-component regulatory system</keyword>
<name>A0A1V3NDE9_9GAMM</name>
<dbReference type="Pfam" id="PF02518">
    <property type="entry name" value="HATPase_c"/>
    <property type="match status" value="1"/>
</dbReference>
<comment type="catalytic activity">
    <reaction evidence="1">
        <text>ATP + protein L-histidine = ADP + protein N-phospho-L-histidine.</text>
        <dbReference type="EC" id="2.7.13.3"/>
    </reaction>
</comment>
<feature type="transmembrane region" description="Helical" evidence="6">
    <location>
        <begin position="12"/>
        <end position="32"/>
    </location>
</feature>
<dbReference type="InterPro" id="IPR036890">
    <property type="entry name" value="HATPase_C_sf"/>
</dbReference>
<evidence type="ECO:0000256" key="5">
    <source>
        <dbReference type="ARBA" id="ARBA00023012"/>
    </source>
</evidence>
<dbReference type="PANTHER" id="PTHR24421:SF10">
    <property type="entry name" value="NITRATE_NITRITE SENSOR PROTEIN NARQ"/>
    <property type="match status" value="1"/>
</dbReference>